<comment type="caution">
    <text evidence="4">The sequence shown here is derived from an EMBL/GenBank/DDBJ whole genome shotgun (WGS) entry which is preliminary data.</text>
</comment>
<dbReference type="Pfam" id="PF01476">
    <property type="entry name" value="LysM"/>
    <property type="match status" value="1"/>
</dbReference>
<dbReference type="GO" id="GO:0019867">
    <property type="term" value="C:outer membrane"/>
    <property type="evidence" value="ECO:0007669"/>
    <property type="project" value="InterPro"/>
</dbReference>
<dbReference type="InterPro" id="IPR036779">
    <property type="entry name" value="LysM_dom_sf"/>
</dbReference>
<dbReference type="InterPro" id="IPR059180">
    <property type="entry name" value="3D_YorM"/>
</dbReference>
<sequence length="190" mass="20200">MKKLLIVLSFALVLFLGTSLESSAASNTYTVKSGDTLYKISKTHKVSVSNLKTWNKLKSNTIHPKQKLKVKGTAVKTAAKAKAKTPSRSTSSNVVKEFTVSASAYTASCAGCSGITKTGINLKKNPGLKVIAVDPRVIKLGTKVYVDGYGYAVAGDTGGAIKGHKIDVFIPTKSAALKWGRKNVKIKILK</sequence>
<dbReference type="Proteomes" id="UP000525923">
    <property type="component" value="Unassembled WGS sequence"/>
</dbReference>
<dbReference type="AlphaFoldDB" id="A0A7W8FVQ7"/>
<gene>
    <name evidence="4" type="ORF">HNQ44_003345</name>
</gene>
<dbReference type="SUPFAM" id="SSF50685">
    <property type="entry name" value="Barwin-like endoglucanases"/>
    <property type="match status" value="1"/>
</dbReference>
<keyword evidence="1 2" id="KW-0732">Signal</keyword>
<proteinExistence type="predicted"/>
<dbReference type="SMART" id="SM00257">
    <property type="entry name" value="LysM"/>
    <property type="match status" value="1"/>
</dbReference>
<feature type="domain" description="LysM" evidence="3">
    <location>
        <begin position="27"/>
        <end position="70"/>
    </location>
</feature>
<dbReference type="InterPro" id="IPR051933">
    <property type="entry name" value="Resuscitation_pf_RpfB"/>
</dbReference>
<dbReference type="Gene3D" id="3.10.350.10">
    <property type="entry name" value="LysM domain"/>
    <property type="match status" value="1"/>
</dbReference>
<dbReference type="OrthoDB" id="9798935at2"/>
<reference evidence="4 5" key="1">
    <citation type="submission" date="2020-08" db="EMBL/GenBank/DDBJ databases">
        <title>Genomic Encyclopedia of Type Strains, Phase IV (KMG-IV): sequencing the most valuable type-strain genomes for metagenomic binning, comparative biology and taxonomic classification.</title>
        <authorList>
            <person name="Goeker M."/>
        </authorList>
    </citation>
    <scope>NUCLEOTIDE SEQUENCE [LARGE SCALE GENOMIC DNA]</scope>
    <source>
        <strain evidence="4 5">DSM 15895</strain>
    </source>
</reference>
<protein>
    <submittedName>
        <fullName evidence="4">3D (Asp-Asp-Asp) domain-containing protein</fullName>
    </submittedName>
</protein>
<dbReference type="RefSeq" id="WP_135502674.1">
    <property type="nucleotide sequence ID" value="NZ_JACHHE010000014.1"/>
</dbReference>
<dbReference type="GO" id="GO:0009254">
    <property type="term" value="P:peptidoglycan turnover"/>
    <property type="evidence" value="ECO:0007669"/>
    <property type="project" value="InterPro"/>
</dbReference>
<evidence type="ECO:0000259" key="3">
    <source>
        <dbReference type="PROSITE" id="PS51782"/>
    </source>
</evidence>
<evidence type="ECO:0000256" key="2">
    <source>
        <dbReference type="SAM" id="SignalP"/>
    </source>
</evidence>
<dbReference type="CDD" id="cd00118">
    <property type="entry name" value="LysM"/>
    <property type="match status" value="1"/>
</dbReference>
<dbReference type="CDD" id="cd14667">
    <property type="entry name" value="3D_containing_proteins"/>
    <property type="match status" value="1"/>
</dbReference>
<dbReference type="SUPFAM" id="SSF54106">
    <property type="entry name" value="LysM domain"/>
    <property type="match status" value="1"/>
</dbReference>
<evidence type="ECO:0000256" key="1">
    <source>
        <dbReference type="ARBA" id="ARBA00022729"/>
    </source>
</evidence>
<dbReference type="PANTHER" id="PTHR39160:SF6">
    <property type="entry name" value="CELL WALL-BINDING PROTEIN YOCH"/>
    <property type="match status" value="1"/>
</dbReference>
<name>A0A7W8FVQ7_9BACL</name>
<dbReference type="InterPro" id="IPR036908">
    <property type="entry name" value="RlpA-like_sf"/>
</dbReference>
<feature type="chain" id="PRO_5031244589" evidence="2">
    <location>
        <begin position="25"/>
        <end position="190"/>
    </location>
</feature>
<evidence type="ECO:0000313" key="4">
    <source>
        <dbReference type="EMBL" id="MBB5181870.1"/>
    </source>
</evidence>
<evidence type="ECO:0000313" key="5">
    <source>
        <dbReference type="Proteomes" id="UP000525923"/>
    </source>
</evidence>
<dbReference type="PROSITE" id="PS51782">
    <property type="entry name" value="LYSM"/>
    <property type="match status" value="1"/>
</dbReference>
<dbReference type="PANTHER" id="PTHR39160">
    <property type="entry name" value="CELL WALL-BINDING PROTEIN YOCH"/>
    <property type="match status" value="1"/>
</dbReference>
<dbReference type="Pfam" id="PF06725">
    <property type="entry name" value="3D"/>
    <property type="match status" value="1"/>
</dbReference>
<dbReference type="InterPro" id="IPR018392">
    <property type="entry name" value="LysM"/>
</dbReference>
<dbReference type="InterPro" id="IPR010611">
    <property type="entry name" value="3D_dom"/>
</dbReference>
<dbReference type="EMBL" id="JACHHE010000014">
    <property type="protein sequence ID" value="MBB5181870.1"/>
    <property type="molecule type" value="Genomic_DNA"/>
</dbReference>
<organism evidence="4 5">
    <name type="scientific">Planococcus koreensis</name>
    <dbReference type="NCBI Taxonomy" id="112331"/>
    <lineage>
        <taxon>Bacteria</taxon>
        <taxon>Bacillati</taxon>
        <taxon>Bacillota</taxon>
        <taxon>Bacilli</taxon>
        <taxon>Bacillales</taxon>
        <taxon>Caryophanaceae</taxon>
        <taxon>Planococcus</taxon>
    </lineage>
</organism>
<feature type="signal peptide" evidence="2">
    <location>
        <begin position="1"/>
        <end position="24"/>
    </location>
</feature>
<keyword evidence="5" id="KW-1185">Reference proteome</keyword>
<accession>A0A7W8FVQ7</accession>
<dbReference type="GO" id="GO:0004553">
    <property type="term" value="F:hydrolase activity, hydrolyzing O-glycosyl compounds"/>
    <property type="evidence" value="ECO:0007669"/>
    <property type="project" value="InterPro"/>
</dbReference>